<dbReference type="PANTHER" id="PTHR35457">
    <property type="entry name" value="HEME A SYNTHASE"/>
    <property type="match status" value="1"/>
</dbReference>
<dbReference type="GO" id="GO:0006784">
    <property type="term" value="P:heme A biosynthetic process"/>
    <property type="evidence" value="ECO:0007669"/>
    <property type="project" value="InterPro"/>
</dbReference>
<dbReference type="GO" id="GO:0016491">
    <property type="term" value="F:oxidoreductase activity"/>
    <property type="evidence" value="ECO:0007669"/>
    <property type="project" value="UniProtKB-KW"/>
</dbReference>
<evidence type="ECO:0000256" key="6">
    <source>
        <dbReference type="ARBA" id="ARBA00023002"/>
    </source>
</evidence>
<comment type="pathway">
    <text evidence="11">Porphyrin-containing compound metabolism.</text>
</comment>
<keyword evidence="4" id="KW-0479">Metal-binding</keyword>
<keyword evidence="3 12" id="KW-0812">Transmembrane</keyword>
<feature type="transmembrane region" description="Helical" evidence="12">
    <location>
        <begin position="7"/>
        <end position="26"/>
    </location>
</feature>
<keyword evidence="10" id="KW-1015">Disulfide bond</keyword>
<feature type="transmembrane region" description="Helical" evidence="12">
    <location>
        <begin position="171"/>
        <end position="190"/>
    </location>
</feature>
<evidence type="ECO:0000256" key="2">
    <source>
        <dbReference type="ARBA" id="ARBA00022475"/>
    </source>
</evidence>
<reference evidence="13 14" key="1">
    <citation type="submission" date="2020-08" db="EMBL/GenBank/DDBJ databases">
        <title>Croceimicrobium hydrocarbonivorans gen. nov., sp. nov., a novel marine bacterium isolated from a bacterial consortium that degrades polyethylene terephthalate.</title>
        <authorList>
            <person name="Liu R."/>
        </authorList>
    </citation>
    <scope>NUCLEOTIDE SEQUENCE [LARGE SCALE GENOMIC DNA]</scope>
    <source>
        <strain evidence="13 14">A20-9</strain>
    </source>
</reference>
<feature type="transmembrane region" description="Helical" evidence="12">
    <location>
        <begin position="283"/>
        <end position="305"/>
    </location>
</feature>
<protein>
    <submittedName>
        <fullName evidence="13">COX15/CtaA family protein</fullName>
    </submittedName>
</protein>
<sequence>MKKWLLILSRIEIVLIFLVIIAGSVVRMSGSGMGCPDWPKCFGHLIPPTERSQLDWKADSHFNKKQIIIKDEALYYALEDFTSGSEYNPENWAKYTRHDYALFNPTHTWIEYINRLIGALSGLPMLLMFVLTLALIRQNWWYTLLSGAGLFMLGFEAWLGKLVVDGNLIPGSITIHMIGALLIVAILLVFNGLLEREENSASAYTPNFKKWSLLALILTLIQIGLGTQVRETIDTLQQNGLARTEWMNNMDLVFYVHRSFSILILALNLWLWQQNRKLQLGYWQWNAVLLVLVLEILAGIILAYFDMPYFAQPVHLLLGSILFALQSHAIIKMILNGSRRVIPIS</sequence>
<evidence type="ECO:0000256" key="8">
    <source>
        <dbReference type="ARBA" id="ARBA00023133"/>
    </source>
</evidence>
<accession>A0A7H0VBM2</accession>
<name>A0A7H0VBM2_9FLAO</name>
<dbReference type="InterPro" id="IPR003780">
    <property type="entry name" value="COX15/CtaA_fam"/>
</dbReference>
<feature type="transmembrane region" description="Helical" evidence="12">
    <location>
        <begin position="252"/>
        <end position="271"/>
    </location>
</feature>
<gene>
    <name evidence="13" type="ORF">H4K34_12120</name>
</gene>
<evidence type="ECO:0000256" key="1">
    <source>
        <dbReference type="ARBA" id="ARBA00004141"/>
    </source>
</evidence>
<evidence type="ECO:0000313" key="13">
    <source>
        <dbReference type="EMBL" id="QNR23120.1"/>
    </source>
</evidence>
<comment type="subcellular location">
    <subcellularLocation>
        <location evidence="1">Membrane</location>
        <topology evidence="1">Multi-pass membrane protein</topology>
    </subcellularLocation>
</comment>
<evidence type="ECO:0000256" key="7">
    <source>
        <dbReference type="ARBA" id="ARBA00023004"/>
    </source>
</evidence>
<feature type="transmembrane region" description="Helical" evidence="12">
    <location>
        <begin position="112"/>
        <end position="133"/>
    </location>
</feature>
<dbReference type="RefSeq" id="WP_210757656.1">
    <property type="nucleotide sequence ID" value="NZ_CP060139.1"/>
</dbReference>
<proteinExistence type="predicted"/>
<dbReference type="EMBL" id="CP060139">
    <property type="protein sequence ID" value="QNR23120.1"/>
    <property type="molecule type" value="Genomic_DNA"/>
</dbReference>
<evidence type="ECO:0000256" key="4">
    <source>
        <dbReference type="ARBA" id="ARBA00022723"/>
    </source>
</evidence>
<feature type="transmembrane region" description="Helical" evidence="12">
    <location>
        <begin position="140"/>
        <end position="159"/>
    </location>
</feature>
<keyword evidence="8" id="KW-0350">Heme biosynthesis</keyword>
<evidence type="ECO:0000256" key="11">
    <source>
        <dbReference type="ARBA" id="ARBA00023444"/>
    </source>
</evidence>
<feature type="transmembrane region" description="Helical" evidence="12">
    <location>
        <begin position="211"/>
        <end position="229"/>
    </location>
</feature>
<keyword evidence="14" id="KW-1185">Reference proteome</keyword>
<dbReference type="Pfam" id="PF02628">
    <property type="entry name" value="COX15-CtaA"/>
    <property type="match status" value="2"/>
</dbReference>
<dbReference type="PANTHER" id="PTHR35457:SF1">
    <property type="entry name" value="HEME A SYNTHASE"/>
    <property type="match status" value="1"/>
</dbReference>
<feature type="transmembrane region" description="Helical" evidence="12">
    <location>
        <begin position="317"/>
        <end position="335"/>
    </location>
</feature>
<evidence type="ECO:0000256" key="10">
    <source>
        <dbReference type="ARBA" id="ARBA00023157"/>
    </source>
</evidence>
<dbReference type="Proteomes" id="UP000516305">
    <property type="component" value="Chromosome"/>
</dbReference>
<keyword evidence="6" id="KW-0560">Oxidoreductase</keyword>
<keyword evidence="7" id="KW-0408">Iron</keyword>
<keyword evidence="5 12" id="KW-1133">Transmembrane helix</keyword>
<evidence type="ECO:0000256" key="5">
    <source>
        <dbReference type="ARBA" id="ARBA00022989"/>
    </source>
</evidence>
<dbReference type="GO" id="GO:0016020">
    <property type="term" value="C:membrane"/>
    <property type="evidence" value="ECO:0007669"/>
    <property type="project" value="UniProtKB-SubCell"/>
</dbReference>
<keyword evidence="2" id="KW-1003">Cell membrane</keyword>
<evidence type="ECO:0000313" key="14">
    <source>
        <dbReference type="Proteomes" id="UP000516305"/>
    </source>
</evidence>
<organism evidence="13 14">
    <name type="scientific">Croceimicrobium hydrocarbonivorans</name>
    <dbReference type="NCBI Taxonomy" id="2761580"/>
    <lineage>
        <taxon>Bacteria</taxon>
        <taxon>Pseudomonadati</taxon>
        <taxon>Bacteroidota</taxon>
        <taxon>Flavobacteriia</taxon>
        <taxon>Flavobacteriales</taxon>
        <taxon>Owenweeksiaceae</taxon>
        <taxon>Croceimicrobium</taxon>
    </lineage>
</organism>
<evidence type="ECO:0000256" key="9">
    <source>
        <dbReference type="ARBA" id="ARBA00023136"/>
    </source>
</evidence>
<dbReference type="KEGG" id="chyd:H4K34_12120"/>
<keyword evidence="9 12" id="KW-0472">Membrane</keyword>
<dbReference type="GO" id="GO:0046872">
    <property type="term" value="F:metal ion binding"/>
    <property type="evidence" value="ECO:0007669"/>
    <property type="project" value="UniProtKB-KW"/>
</dbReference>
<evidence type="ECO:0000256" key="12">
    <source>
        <dbReference type="SAM" id="Phobius"/>
    </source>
</evidence>
<dbReference type="AlphaFoldDB" id="A0A7H0VBM2"/>
<dbReference type="InterPro" id="IPR050450">
    <property type="entry name" value="COX15/CtaA_HemeA_synthase"/>
</dbReference>
<evidence type="ECO:0000256" key="3">
    <source>
        <dbReference type="ARBA" id="ARBA00022692"/>
    </source>
</evidence>